<dbReference type="Pfam" id="PF00593">
    <property type="entry name" value="TonB_dep_Rec_b-barrel"/>
    <property type="match status" value="1"/>
</dbReference>
<evidence type="ECO:0000256" key="5">
    <source>
        <dbReference type="ARBA" id="ARBA00023077"/>
    </source>
</evidence>
<feature type="chain" id="PRO_5018334264" evidence="10">
    <location>
        <begin position="21"/>
        <end position="1078"/>
    </location>
</feature>
<dbReference type="Pfam" id="PF07715">
    <property type="entry name" value="Plug"/>
    <property type="match status" value="1"/>
</dbReference>
<gene>
    <name evidence="13" type="ORF">D7004_16735</name>
</gene>
<protein>
    <submittedName>
        <fullName evidence="13">SusC/RagA family TonB-linked outer membrane protein</fullName>
    </submittedName>
</protein>
<keyword evidence="4 8" id="KW-0812">Transmembrane</keyword>
<name>A0A3N0BP26_9SPHI</name>
<evidence type="ECO:0000256" key="10">
    <source>
        <dbReference type="SAM" id="SignalP"/>
    </source>
</evidence>
<comment type="caution">
    <text evidence="13">The sequence shown here is derived from an EMBL/GenBank/DDBJ whole genome shotgun (WGS) entry which is preliminary data.</text>
</comment>
<evidence type="ECO:0000313" key="14">
    <source>
        <dbReference type="Proteomes" id="UP000274046"/>
    </source>
</evidence>
<feature type="domain" description="TonB-dependent receptor-like beta-barrel" evidence="11">
    <location>
        <begin position="442"/>
        <end position="916"/>
    </location>
</feature>
<keyword evidence="5 9" id="KW-0798">TonB box</keyword>
<dbReference type="Proteomes" id="UP000274046">
    <property type="component" value="Unassembled WGS sequence"/>
</dbReference>
<evidence type="ECO:0000256" key="3">
    <source>
        <dbReference type="ARBA" id="ARBA00022452"/>
    </source>
</evidence>
<keyword evidence="3 8" id="KW-1134">Transmembrane beta strand</keyword>
<dbReference type="Gene3D" id="2.60.40.1120">
    <property type="entry name" value="Carboxypeptidase-like, regulatory domain"/>
    <property type="match status" value="1"/>
</dbReference>
<evidence type="ECO:0000259" key="12">
    <source>
        <dbReference type="Pfam" id="PF07715"/>
    </source>
</evidence>
<evidence type="ECO:0000256" key="8">
    <source>
        <dbReference type="PROSITE-ProRule" id="PRU01360"/>
    </source>
</evidence>
<proteinExistence type="inferred from homology"/>
<dbReference type="Gene3D" id="2.170.130.10">
    <property type="entry name" value="TonB-dependent receptor, plug domain"/>
    <property type="match status" value="1"/>
</dbReference>
<dbReference type="InterPro" id="IPR036942">
    <property type="entry name" value="Beta-barrel_TonB_sf"/>
</dbReference>
<evidence type="ECO:0000256" key="4">
    <source>
        <dbReference type="ARBA" id="ARBA00022692"/>
    </source>
</evidence>
<keyword evidence="6 8" id="KW-0472">Membrane</keyword>
<comment type="subcellular location">
    <subcellularLocation>
        <location evidence="1 8">Cell outer membrane</location>
        <topology evidence="1 8">Multi-pass membrane protein</topology>
    </subcellularLocation>
</comment>
<dbReference type="Pfam" id="PF13715">
    <property type="entry name" value="CarbopepD_reg_2"/>
    <property type="match status" value="1"/>
</dbReference>
<evidence type="ECO:0000256" key="1">
    <source>
        <dbReference type="ARBA" id="ARBA00004571"/>
    </source>
</evidence>
<dbReference type="InterPro" id="IPR039426">
    <property type="entry name" value="TonB-dep_rcpt-like"/>
</dbReference>
<sequence>MKKLLQSLFILMFVAVTAMAQDRTITGTVTSSDDKLPIPGVSVKVKGTSVGVSTGADGTYSLKLPSGSNTIVFSSLGYAQREISVGTSSVVNASLASDARQLGEVVVTGALGIKRQAKEIGYSTTTVSAKDLTATNVTNVANGLTAKVAGLQVNTINNGINPEVRITLRGARSINGNNNALIVLDGVPIPGGTLNSINPNDVEDVTVLKGSSASALYGSEASNGALIITTKRGSAANKPKITYANSFQLQKVAYFPEIQTKFGPYGGETVADGFRDPETGFPLFTGYENQLYGPAYNGAQYQLGAPLANGEKNIITYSPRDKSPIEAFFKTGLTEQNDLSYQSGDADNNFYFSAQNVYTKGVIPDDLSKRTSLRASGTKTYGIFRLDYSVGYTNGNTSTYGVNYSTNATTQILYANLFQMPAFINIDDLAEGDNSKFYNPNDYYSAYNVNPYWQIKNSRKNNKSDTFLGNISLNIKPTKWFDATYRLSQNFGINNLKYTRKEVQFSAYAASDPLGVSNIPSRYGAARKSPGFVQDYTQYGDGTTNFSATNGQGSSRLQQDVFLKFNHTFFDDFKTDLLIGNTIWQSKARIQNDQSANLLIPDFYNIGLISGAPTVSQSEYFIRQIGVYGALNIGYKDFAFIQATGRNDWDSRLSKTKRSLFYPSISGSFVFTNAFEALKNNRILSYGKLRAAVSKVGQVSVAPYSINNTFTSSTGFPYGGLGGLTLGTTNNNPLLEPEFITEKEFAVELGLLDNRINLSATYYKQNSKNQTLNVQTSASTGFNAATINAGEIENNGYEFELNGTVLSASKNAVGLKLGGNLGIYDSEVVSLLPGSSQFQVSGATGSVYAVVGQPYPSLLGTDYKRDDQGRVIVDATGTTAGYPQLGTTLTNFGRTTPKYVLGLNMSATYKFITFSAVAEYKSGYVIYNAIGSTLDFGGISATSASADRQRFIYPNSVIQTSPGVYVPNTTVPVVDGNYGFWQGSNYGAALTPFVNNAAFWKIREMTLNFNLTQFVNKTKAIKGLNFALTGRNLFLFRPKDNPYADPEYNLDASNAVGVTNANQTPPTRIFGANLQITF</sequence>
<evidence type="ECO:0000313" key="13">
    <source>
        <dbReference type="EMBL" id="RNL50549.1"/>
    </source>
</evidence>
<dbReference type="OrthoDB" id="9768177at2"/>
<evidence type="ECO:0000256" key="6">
    <source>
        <dbReference type="ARBA" id="ARBA00023136"/>
    </source>
</evidence>
<accession>A0A3N0BP26</accession>
<reference evidence="13 14" key="1">
    <citation type="submission" date="2018-10" db="EMBL/GenBank/DDBJ databases">
        <title>Genome sequencing of Pedobacter jejuensis TNB23.</title>
        <authorList>
            <person name="Cho Y.-J."/>
            <person name="Cho A."/>
            <person name="Kim O.-S."/>
        </authorList>
    </citation>
    <scope>NUCLEOTIDE SEQUENCE [LARGE SCALE GENOMIC DNA]</scope>
    <source>
        <strain evidence="13 14">TNB23</strain>
    </source>
</reference>
<keyword evidence="10" id="KW-0732">Signal</keyword>
<dbReference type="InterPro" id="IPR012910">
    <property type="entry name" value="Plug_dom"/>
</dbReference>
<dbReference type="SUPFAM" id="SSF49464">
    <property type="entry name" value="Carboxypeptidase regulatory domain-like"/>
    <property type="match status" value="1"/>
</dbReference>
<dbReference type="InterPro" id="IPR008969">
    <property type="entry name" value="CarboxyPept-like_regulatory"/>
</dbReference>
<dbReference type="PROSITE" id="PS52016">
    <property type="entry name" value="TONB_DEPENDENT_REC_3"/>
    <property type="match status" value="1"/>
</dbReference>
<dbReference type="EMBL" id="RBEE01000043">
    <property type="protein sequence ID" value="RNL50549.1"/>
    <property type="molecule type" value="Genomic_DNA"/>
</dbReference>
<dbReference type="InterPro" id="IPR023996">
    <property type="entry name" value="TonB-dep_OMP_SusC/RagA"/>
</dbReference>
<dbReference type="InterPro" id="IPR000531">
    <property type="entry name" value="Beta-barrel_TonB"/>
</dbReference>
<evidence type="ECO:0000256" key="7">
    <source>
        <dbReference type="ARBA" id="ARBA00023237"/>
    </source>
</evidence>
<dbReference type="SUPFAM" id="SSF56935">
    <property type="entry name" value="Porins"/>
    <property type="match status" value="1"/>
</dbReference>
<dbReference type="GO" id="GO:0009279">
    <property type="term" value="C:cell outer membrane"/>
    <property type="evidence" value="ECO:0007669"/>
    <property type="project" value="UniProtKB-SubCell"/>
</dbReference>
<feature type="signal peptide" evidence="10">
    <location>
        <begin position="1"/>
        <end position="20"/>
    </location>
</feature>
<keyword evidence="7 8" id="KW-0998">Cell outer membrane</keyword>
<dbReference type="RefSeq" id="WP_123206976.1">
    <property type="nucleotide sequence ID" value="NZ_RBEE01000043.1"/>
</dbReference>
<organism evidence="13 14">
    <name type="scientific">Pedobacter jejuensis</name>
    <dbReference type="NCBI Taxonomy" id="1268550"/>
    <lineage>
        <taxon>Bacteria</taxon>
        <taxon>Pseudomonadati</taxon>
        <taxon>Bacteroidota</taxon>
        <taxon>Sphingobacteriia</taxon>
        <taxon>Sphingobacteriales</taxon>
        <taxon>Sphingobacteriaceae</taxon>
        <taxon>Pedobacter</taxon>
    </lineage>
</organism>
<dbReference type="InterPro" id="IPR037066">
    <property type="entry name" value="Plug_dom_sf"/>
</dbReference>
<dbReference type="Gene3D" id="2.40.170.20">
    <property type="entry name" value="TonB-dependent receptor, beta-barrel domain"/>
    <property type="match status" value="1"/>
</dbReference>
<evidence type="ECO:0000259" key="11">
    <source>
        <dbReference type="Pfam" id="PF00593"/>
    </source>
</evidence>
<evidence type="ECO:0000256" key="9">
    <source>
        <dbReference type="RuleBase" id="RU003357"/>
    </source>
</evidence>
<keyword evidence="14" id="KW-1185">Reference proteome</keyword>
<keyword evidence="2 8" id="KW-0813">Transport</keyword>
<dbReference type="NCBIfam" id="TIGR04056">
    <property type="entry name" value="OMP_RagA_SusC"/>
    <property type="match status" value="1"/>
</dbReference>
<feature type="domain" description="TonB-dependent receptor plug" evidence="12">
    <location>
        <begin position="118"/>
        <end position="225"/>
    </location>
</feature>
<dbReference type="AlphaFoldDB" id="A0A3N0BP26"/>
<comment type="similarity">
    <text evidence="8 9">Belongs to the TonB-dependent receptor family.</text>
</comment>
<evidence type="ECO:0000256" key="2">
    <source>
        <dbReference type="ARBA" id="ARBA00022448"/>
    </source>
</evidence>